<dbReference type="GO" id="GO:0009986">
    <property type="term" value="C:cell surface"/>
    <property type="evidence" value="ECO:0007669"/>
    <property type="project" value="TreeGrafter"/>
</dbReference>
<reference evidence="4" key="2">
    <citation type="submission" date="2025-08" db="UniProtKB">
        <authorList>
            <consortium name="Ensembl"/>
        </authorList>
    </citation>
    <scope>IDENTIFICATION</scope>
</reference>
<dbReference type="AlphaFoldDB" id="A0A096M1R2"/>
<dbReference type="STRING" id="48698.ENSPFOP00000025353"/>
<dbReference type="OMA" id="LKACATW"/>
<evidence type="ECO:0000256" key="1">
    <source>
        <dbReference type="ARBA" id="ARBA00022729"/>
    </source>
</evidence>
<dbReference type="InterPro" id="IPR057774">
    <property type="entry name" value="D8C_UMOD/GP2/OIT3-like"/>
</dbReference>
<accession>A0A096M1R2</accession>
<dbReference type="InterPro" id="IPR050969">
    <property type="entry name" value="Dev_Signal_Modulators"/>
</dbReference>
<reference evidence="4" key="3">
    <citation type="submission" date="2025-09" db="UniProtKB">
        <authorList>
            <consortium name="Ensembl"/>
        </authorList>
    </citation>
    <scope>IDENTIFICATION</scope>
</reference>
<dbReference type="Proteomes" id="UP000028760">
    <property type="component" value="Unassembled WGS sequence"/>
</dbReference>
<name>A0A096M1R2_POEFO</name>
<dbReference type="GO" id="GO:0005102">
    <property type="term" value="F:signaling receptor binding"/>
    <property type="evidence" value="ECO:0007669"/>
    <property type="project" value="TreeGrafter"/>
</dbReference>
<organism evidence="4 5">
    <name type="scientific">Poecilia formosa</name>
    <name type="common">Amazon molly</name>
    <name type="synonym">Limia formosa</name>
    <dbReference type="NCBI Taxonomy" id="48698"/>
    <lineage>
        <taxon>Eukaryota</taxon>
        <taxon>Metazoa</taxon>
        <taxon>Chordata</taxon>
        <taxon>Craniata</taxon>
        <taxon>Vertebrata</taxon>
        <taxon>Euteleostomi</taxon>
        <taxon>Actinopterygii</taxon>
        <taxon>Neopterygii</taxon>
        <taxon>Teleostei</taxon>
        <taxon>Neoteleostei</taxon>
        <taxon>Acanthomorphata</taxon>
        <taxon>Ovalentaria</taxon>
        <taxon>Atherinomorphae</taxon>
        <taxon>Cyprinodontiformes</taxon>
        <taxon>Poeciliidae</taxon>
        <taxon>Poeciliinae</taxon>
        <taxon>Poecilia</taxon>
    </lineage>
</organism>
<evidence type="ECO:0000259" key="3">
    <source>
        <dbReference type="Pfam" id="PF23283"/>
    </source>
</evidence>
<reference evidence="5" key="1">
    <citation type="submission" date="2013-10" db="EMBL/GenBank/DDBJ databases">
        <authorList>
            <person name="Schartl M."/>
            <person name="Warren W."/>
        </authorList>
    </citation>
    <scope>NUCLEOTIDE SEQUENCE [LARGE SCALE GENOMIC DNA]</scope>
    <source>
        <strain evidence="5">female</strain>
    </source>
</reference>
<proteinExistence type="predicted"/>
<dbReference type="GeneTree" id="ENSGT00940000163868"/>
<evidence type="ECO:0000256" key="2">
    <source>
        <dbReference type="ARBA" id="ARBA00023157"/>
    </source>
</evidence>
<dbReference type="PANTHER" id="PTHR14949">
    <property type="entry name" value="EGF-LIKE-DOMAIN, MULTIPLE 7, 8"/>
    <property type="match status" value="1"/>
</dbReference>
<dbReference type="Ensembl" id="ENSPFOT00000028898.1">
    <property type="protein sequence ID" value="ENSPFOP00000025353.1"/>
    <property type="gene ID" value="ENSPFOG00000022235.1"/>
</dbReference>
<evidence type="ECO:0000313" key="5">
    <source>
        <dbReference type="Proteomes" id="UP000028760"/>
    </source>
</evidence>
<keyword evidence="1" id="KW-0732">Signal</keyword>
<dbReference type="EMBL" id="AYCK01027629">
    <property type="status" value="NOT_ANNOTATED_CDS"/>
    <property type="molecule type" value="Genomic_DNA"/>
</dbReference>
<feature type="domain" description="UMOD/GP2/OIT3-like D8C" evidence="3">
    <location>
        <begin position="64"/>
        <end position="156"/>
    </location>
</feature>
<evidence type="ECO:0000313" key="4">
    <source>
        <dbReference type="Ensembl" id="ENSPFOP00000025353.1"/>
    </source>
</evidence>
<keyword evidence="2" id="KW-1015">Disulfide bond</keyword>
<dbReference type="Pfam" id="PF23283">
    <property type="entry name" value="D8C_UMOD"/>
    <property type="match status" value="1"/>
</dbReference>
<sequence>LPANVPLFMESLAVVAGLPPECLPGGHMVLQNPHRSTTFSSSSLQQSAPEDIICDHSLIPGWYQFQIFDKRARMPTQCVEVNHCGTQAPVWLSLGDGETLPGSLEVKQLTACAAWKIFQSGSKDCCMFRVPVTVRSCGDFYVYLLQPTPGCMGYCAQEFWQHISKYLT</sequence>
<dbReference type="PANTHER" id="PTHR14949:SF53">
    <property type="entry name" value="VON WILLEBRAND FACTOR D AND EGF DOMAIN-CONTAINING PROTEIN"/>
    <property type="match status" value="1"/>
</dbReference>
<dbReference type="eggNOG" id="KOG1217">
    <property type="taxonomic scope" value="Eukaryota"/>
</dbReference>
<dbReference type="GO" id="GO:0005576">
    <property type="term" value="C:extracellular region"/>
    <property type="evidence" value="ECO:0007669"/>
    <property type="project" value="TreeGrafter"/>
</dbReference>
<protein>
    <recommendedName>
        <fullName evidence="3">UMOD/GP2/OIT3-like D8C domain-containing protein</fullName>
    </recommendedName>
</protein>
<keyword evidence="5" id="KW-1185">Reference proteome</keyword>